<feature type="compositionally biased region" description="Polar residues" evidence="1">
    <location>
        <begin position="75"/>
        <end position="117"/>
    </location>
</feature>
<evidence type="ECO:0000313" key="2">
    <source>
        <dbReference type="EMBL" id="CAG6522160.1"/>
    </source>
</evidence>
<proteinExistence type="predicted"/>
<protein>
    <submittedName>
        <fullName evidence="2">(northern house mosquito) hypothetical protein</fullName>
    </submittedName>
</protein>
<feature type="region of interest" description="Disordered" evidence="1">
    <location>
        <begin position="57"/>
        <end position="117"/>
    </location>
</feature>
<feature type="compositionally biased region" description="Polar residues" evidence="1">
    <location>
        <begin position="1"/>
        <end position="17"/>
    </location>
</feature>
<evidence type="ECO:0000256" key="1">
    <source>
        <dbReference type="SAM" id="MobiDB-lite"/>
    </source>
</evidence>
<dbReference type="EMBL" id="HBUE01290715">
    <property type="protein sequence ID" value="CAG6573777.1"/>
    <property type="molecule type" value="Transcribed_RNA"/>
</dbReference>
<dbReference type="EMBL" id="HBUE01185023">
    <property type="protein sequence ID" value="CAG6522160.1"/>
    <property type="molecule type" value="Transcribed_RNA"/>
</dbReference>
<reference evidence="2" key="1">
    <citation type="submission" date="2021-05" db="EMBL/GenBank/DDBJ databases">
        <authorList>
            <person name="Alioto T."/>
            <person name="Alioto T."/>
            <person name="Gomez Garrido J."/>
        </authorList>
    </citation>
    <scope>NUCLEOTIDE SEQUENCE</scope>
</reference>
<organism evidence="2">
    <name type="scientific">Culex pipiens</name>
    <name type="common">House mosquito</name>
    <dbReference type="NCBI Taxonomy" id="7175"/>
    <lineage>
        <taxon>Eukaryota</taxon>
        <taxon>Metazoa</taxon>
        <taxon>Ecdysozoa</taxon>
        <taxon>Arthropoda</taxon>
        <taxon>Hexapoda</taxon>
        <taxon>Insecta</taxon>
        <taxon>Pterygota</taxon>
        <taxon>Neoptera</taxon>
        <taxon>Endopterygota</taxon>
        <taxon>Diptera</taxon>
        <taxon>Nematocera</taxon>
        <taxon>Culicoidea</taxon>
        <taxon>Culicidae</taxon>
        <taxon>Culicinae</taxon>
        <taxon>Culicini</taxon>
        <taxon>Culex</taxon>
        <taxon>Culex</taxon>
    </lineage>
</organism>
<sequence length="117" mass="12338">MRSSGPKTATTCLSVSRTARPPRMTNGSRCPRWPSSTSVTWSTCSGTVRSLCRTLASGRRPPAGASCSEPLAVPSDSSPRSRPITTSFYASCRKTSPTRSNRSVGSITRTGAASTPR</sequence>
<name>A0A8D8E8K4_CULPI</name>
<feature type="region of interest" description="Disordered" evidence="1">
    <location>
        <begin position="1"/>
        <end position="37"/>
    </location>
</feature>
<dbReference type="AlphaFoldDB" id="A0A8D8E8K4"/>
<dbReference type="EMBL" id="HBUE01061108">
    <property type="protein sequence ID" value="CAG6468698.1"/>
    <property type="molecule type" value="Transcribed_RNA"/>
</dbReference>
<accession>A0A8D8E8K4</accession>